<reference evidence="2" key="2">
    <citation type="submission" date="2022-06" db="UniProtKB">
        <authorList>
            <consortium name="EnsemblMetazoa"/>
        </authorList>
    </citation>
    <scope>IDENTIFICATION</scope>
    <source>
        <strain evidence="2">p50T (Dazao)</strain>
    </source>
</reference>
<organism evidence="2 3">
    <name type="scientific">Bombyx mori</name>
    <name type="common">Silk moth</name>
    <dbReference type="NCBI Taxonomy" id="7091"/>
    <lineage>
        <taxon>Eukaryota</taxon>
        <taxon>Metazoa</taxon>
        <taxon>Ecdysozoa</taxon>
        <taxon>Arthropoda</taxon>
        <taxon>Hexapoda</taxon>
        <taxon>Insecta</taxon>
        <taxon>Pterygota</taxon>
        <taxon>Neoptera</taxon>
        <taxon>Endopterygota</taxon>
        <taxon>Lepidoptera</taxon>
        <taxon>Glossata</taxon>
        <taxon>Ditrysia</taxon>
        <taxon>Bombycoidea</taxon>
        <taxon>Bombycidae</taxon>
        <taxon>Bombycinae</taxon>
        <taxon>Bombyx</taxon>
    </lineage>
</organism>
<name>A0A8R2LX05_BOMMO</name>
<evidence type="ECO:0000313" key="3">
    <source>
        <dbReference type="Proteomes" id="UP000005204"/>
    </source>
</evidence>
<feature type="region of interest" description="Disordered" evidence="1">
    <location>
        <begin position="985"/>
        <end position="1010"/>
    </location>
</feature>
<keyword evidence="3" id="KW-1185">Reference proteome</keyword>
<reference evidence="3" key="1">
    <citation type="journal article" date="2008" name="Insect Biochem. Mol. Biol.">
        <title>The genome of a lepidopteran model insect, the silkworm Bombyx mori.</title>
        <authorList>
            <consortium name="International Silkworm Genome Consortium"/>
        </authorList>
    </citation>
    <scope>NUCLEOTIDE SEQUENCE [LARGE SCALE GENOMIC DNA]</scope>
    <source>
        <strain evidence="3">p50T</strain>
    </source>
</reference>
<accession>A0A8R2LX05</accession>
<sequence>MGAGASAAASETPGGDLRLPASGLRFTTNQLRTLNSYVETLWEDDQKGRISTETESAVESLVQRIVDGAGRRDPRFGCSHLIALHRGKKMRSRSLEYLVTLDSLPVLNSNDECRLHDGPTGYGRVRLTGRDAEKWEEFLTPAGYLCRDKIVERWVGLVARSTGARGGGAGRALAARAALRAVPNQYCYLERASSGFTSIDRRLAIVEGAVWVMVRVGGGEAEAKLVLGARVQGCHPQAYTTRVPITHPLALLHYTAAQGMYYAVTAGPPLSAACPDRTSTWQLWHPALEATLDAHCSELSTVARIAGALNALVDKMREQSHQGSLRATSRYLVQCALRRRLDRCAGYASAAARCCPGAHASHHLLLVLDSLLSICERGGVAGYVHPTDRGCLVRRGAGDADWDSDAVCIASCLRNLNRVAGEEIPLTPAESLELALFNRWENLNRELKASVGSTSTYSRRQIRYLWRVVTELVKCKSMVYSEPHSNFKMNLIQMTSPNSEAIEDLIHILAIILDQARDLYLNGLQSRTLKEFDRETSVYRSKKWNKLKSYYDASSACLIDAVRRDPDLQNQDLTNPQTLMKSILNWLHKGCKEDKKYLAPVLKPYLDGLFNSSLENSWFLEDFEMKQSSSEHDGLKEFCLGVHDGSIDPSMGLLEVAKKYTWAKVMVDFVEKFRHIEFRVVFPSSGGAAVCAPPPPRSAPSSARTLTLTAARKSEAKLRLAERCVIGAFHDALTFTKSGIPRHESEEILASVKSGNYWRNSAKPDIIPSTSYQDVSKLNLEPKHRRSRRNRPVTSYFPEISITKQGDAKTLRRKYHTLKSLVYTEPVESIKELRKRPRSAGSTLRNKEALSRPSLLETLDFINSVKDALSVGESGASDAEESAWSPADEWLVGQTAPLSLLGAHSAGDTLHLALADFIPALLNRGKFTVLQELCARLGAGGEGALLALHRLARAARSRSSERAASSWRLPEAYPSRLELVQTYKPRSPDYESGDEEPPPPPPLPRRSSRRQITYTDYTALPPQSPTRPPVGGRAAVTNPLYDVTTTLPKHKLTVKRSKSLGRSCSTKLGDGFRTLGHRSRTNDVLTATEGISGATGVESKGYLFYRYSTADVVGDSYRVHRATIE</sequence>
<dbReference type="Proteomes" id="UP000005204">
    <property type="component" value="Unassembled WGS sequence"/>
</dbReference>
<dbReference type="GeneID" id="101744165"/>
<dbReference type="EnsemblMetazoa" id="XM_038012595.1">
    <property type="protein sequence ID" value="XP_037868523.1"/>
    <property type="gene ID" value="LOC101744165"/>
</dbReference>
<evidence type="ECO:0000256" key="1">
    <source>
        <dbReference type="SAM" id="MobiDB-lite"/>
    </source>
</evidence>
<proteinExistence type="predicted"/>
<protein>
    <submittedName>
        <fullName evidence="2">Uncharacterized protein</fullName>
    </submittedName>
</protein>
<evidence type="ECO:0000313" key="2">
    <source>
        <dbReference type="EnsemblMetazoa" id="XP_037868522.1"/>
    </source>
</evidence>
<dbReference type="KEGG" id="bmor:101744165"/>
<feature type="region of interest" description="Disordered" evidence="1">
    <location>
        <begin position="1"/>
        <end position="20"/>
    </location>
</feature>
<dbReference type="RefSeq" id="XP_037868522.1">
    <property type="nucleotide sequence ID" value="XM_038012594.2"/>
</dbReference>
<dbReference type="EnsemblMetazoa" id="XM_038012594.1">
    <property type="protein sequence ID" value="XP_037868522.1"/>
    <property type="gene ID" value="LOC101744165"/>
</dbReference>
<dbReference type="AlphaFoldDB" id="A0A8R2LX05"/>